<evidence type="ECO:0000256" key="1">
    <source>
        <dbReference type="SAM" id="MobiDB-lite"/>
    </source>
</evidence>
<evidence type="ECO:0000313" key="2">
    <source>
        <dbReference type="EMBL" id="CAB3759335.1"/>
    </source>
</evidence>
<dbReference type="EMBL" id="CADIKF010000023">
    <property type="protein sequence ID" value="CAB3759335.1"/>
    <property type="molecule type" value="Genomic_DNA"/>
</dbReference>
<evidence type="ECO:0000313" key="3">
    <source>
        <dbReference type="Proteomes" id="UP000494329"/>
    </source>
</evidence>
<dbReference type="AlphaFoldDB" id="A0A6J5E2L9"/>
<dbReference type="Proteomes" id="UP000494329">
    <property type="component" value="Unassembled WGS sequence"/>
</dbReference>
<proteinExistence type="predicted"/>
<gene>
    <name evidence="2" type="ORF">LMG29739_03127</name>
</gene>
<reference evidence="2 3" key="1">
    <citation type="submission" date="2020-04" db="EMBL/GenBank/DDBJ databases">
        <authorList>
            <person name="De Canck E."/>
        </authorList>
    </citation>
    <scope>NUCLEOTIDE SEQUENCE [LARGE SCALE GENOMIC DNA]</scope>
    <source>
        <strain evidence="2 3">LMG 29739</strain>
    </source>
</reference>
<accession>A0A6J5E2L9</accession>
<sequence>MHAPMQFYLLPASGRIPARISATLGHLSTRCFEKYPVRYPKCPQRSPCQSDTAPAVSATRSLKSINRTRRRIILFDPVRCRKGQYVPETNIFNLVVFLVVSARQKIDIPLSVKRSTQVFHSGPGTSHFAFANVACRSSPASTRNTRSGRRLSSHESDSQTSAYALHRTSNAQDPRHARVSLILSLLGIAPSDFSRPQYAVVLPAA</sequence>
<name>A0A6J5E2L9_9BURK</name>
<feature type="region of interest" description="Disordered" evidence="1">
    <location>
        <begin position="138"/>
        <end position="162"/>
    </location>
</feature>
<keyword evidence="3" id="KW-1185">Reference proteome</keyword>
<organism evidence="2 3">
    <name type="scientific">Paraburkholderia solisilvae</name>
    <dbReference type="NCBI Taxonomy" id="624376"/>
    <lineage>
        <taxon>Bacteria</taxon>
        <taxon>Pseudomonadati</taxon>
        <taxon>Pseudomonadota</taxon>
        <taxon>Betaproteobacteria</taxon>
        <taxon>Burkholderiales</taxon>
        <taxon>Burkholderiaceae</taxon>
        <taxon>Paraburkholderia</taxon>
    </lineage>
</organism>
<protein>
    <submittedName>
        <fullName evidence="2">Uncharacterized protein</fullName>
    </submittedName>
</protein>